<evidence type="ECO:0000313" key="2">
    <source>
        <dbReference type="Proteomes" id="UP000237381"/>
    </source>
</evidence>
<dbReference type="Proteomes" id="UP000237381">
    <property type="component" value="Unassembled WGS sequence"/>
</dbReference>
<evidence type="ECO:0000313" key="1">
    <source>
        <dbReference type="EMBL" id="POR53783.1"/>
    </source>
</evidence>
<comment type="caution">
    <text evidence="1">The sequence shown here is derived from an EMBL/GenBank/DDBJ whole genome shotgun (WGS) entry which is preliminary data.</text>
</comment>
<dbReference type="EMBL" id="PQGA01000003">
    <property type="protein sequence ID" value="POR53783.1"/>
    <property type="molecule type" value="Genomic_DNA"/>
</dbReference>
<dbReference type="AlphaFoldDB" id="A0A2S4MG95"/>
<keyword evidence="2" id="KW-1185">Reference proteome</keyword>
<reference evidence="1 2" key="1">
    <citation type="submission" date="2018-01" db="EMBL/GenBank/DDBJ databases">
        <title>Genomic Encyclopedia of Type Strains, Phase III (KMG-III): the genomes of soil and plant-associated and newly described type strains.</title>
        <authorList>
            <person name="Whitman W."/>
        </authorList>
    </citation>
    <scope>NUCLEOTIDE SEQUENCE [LARGE SCALE GENOMIC DNA]</scope>
    <source>
        <strain evidence="1 2">JCM 18070</strain>
    </source>
</reference>
<name>A0A2S4MG95_9BURK</name>
<proteinExistence type="predicted"/>
<sequence>MNMSFGAETVEPSARRNRRTAFAIVTAAALGAGIVLTSGCTLDPPGPSPIYSRLPADQAGGVATTPALSPEQLKRYDAIDQQALNEQDRAMAAEAAAQAWSRAYAPPVSVYGSYSSGGWGRGWGGGVGYGYPGWGW</sequence>
<gene>
    <name evidence="1" type="ORF">B0G62_103363</name>
</gene>
<accession>A0A2S4MG95</accession>
<protein>
    <submittedName>
        <fullName evidence="1">Uncharacterized protein</fullName>
    </submittedName>
</protein>
<organism evidence="1 2">
    <name type="scientific">Paraburkholderia eburnea</name>
    <dbReference type="NCBI Taxonomy" id="1189126"/>
    <lineage>
        <taxon>Bacteria</taxon>
        <taxon>Pseudomonadati</taxon>
        <taxon>Pseudomonadota</taxon>
        <taxon>Betaproteobacteria</taxon>
        <taxon>Burkholderiales</taxon>
        <taxon>Burkholderiaceae</taxon>
        <taxon>Paraburkholderia</taxon>
    </lineage>
</organism>